<comment type="similarity">
    <text evidence="1">Belongs to the thioesterase family.</text>
</comment>
<reference evidence="3 4" key="1">
    <citation type="submission" date="2017-05" db="EMBL/GenBank/DDBJ databases">
        <authorList>
            <person name="Varghese N."/>
            <person name="Submissions S."/>
        </authorList>
    </citation>
    <scope>NUCLEOTIDE SEQUENCE [LARGE SCALE GENOMIC DNA]</scope>
    <source>
        <strain evidence="3 4">DSM 45474</strain>
    </source>
</reference>
<organism evidence="3 4">
    <name type="scientific">Melghirimyces algeriensis</name>
    <dbReference type="NCBI Taxonomy" id="910412"/>
    <lineage>
        <taxon>Bacteria</taxon>
        <taxon>Bacillati</taxon>
        <taxon>Bacillota</taxon>
        <taxon>Bacilli</taxon>
        <taxon>Bacillales</taxon>
        <taxon>Thermoactinomycetaceae</taxon>
        <taxon>Melghirimyces</taxon>
    </lineage>
</organism>
<protein>
    <submittedName>
        <fullName evidence="3">Surfactin synthase thioesterase subunit</fullName>
    </submittedName>
</protein>
<sequence>MQQEDGYVILNPNPKAKIKLHCFHHAGGSAMSMLPLVRNLPKEVEVCLFELPGRGMSRKRSFVSDYREGKRFFLQRIQSCLDRPSVILGHSLGGILAYSLAASLSSEKQRLIKKLILSGARSPASVIQHAVHPERPFAIRTVESIKRDIKKLRGLPQEVMEDRDLLQATVDATGRDFHLIDTFPADEQKVISIPLELWLGREDTVVQPEDIKGWEKLSAYSFACRIFTGDHFYLFENEEAAHRLQSVLLEECAVC</sequence>
<evidence type="ECO:0000256" key="1">
    <source>
        <dbReference type="ARBA" id="ARBA00007169"/>
    </source>
</evidence>
<dbReference type="OrthoDB" id="2213423at2"/>
<feature type="domain" description="Thioesterase" evidence="2">
    <location>
        <begin position="19"/>
        <end position="238"/>
    </location>
</feature>
<evidence type="ECO:0000313" key="3">
    <source>
        <dbReference type="EMBL" id="SMO32097.1"/>
    </source>
</evidence>
<dbReference type="PANTHER" id="PTHR11487:SF0">
    <property type="entry name" value="S-ACYL FATTY ACID SYNTHASE THIOESTERASE, MEDIUM CHAIN"/>
    <property type="match status" value="1"/>
</dbReference>
<dbReference type="PANTHER" id="PTHR11487">
    <property type="entry name" value="THIOESTERASE"/>
    <property type="match status" value="1"/>
</dbReference>
<dbReference type="Pfam" id="PF00975">
    <property type="entry name" value="Thioesterase"/>
    <property type="match status" value="1"/>
</dbReference>
<gene>
    <name evidence="3" type="ORF">SAMN06264849_10131</name>
</gene>
<dbReference type="RefSeq" id="WP_142503751.1">
    <property type="nucleotide sequence ID" value="NZ_FXTI01000001.1"/>
</dbReference>
<dbReference type="SUPFAM" id="SSF53474">
    <property type="entry name" value="alpha/beta-Hydrolases"/>
    <property type="match status" value="1"/>
</dbReference>
<dbReference type="InterPro" id="IPR012223">
    <property type="entry name" value="TEII"/>
</dbReference>
<evidence type="ECO:0000259" key="2">
    <source>
        <dbReference type="Pfam" id="PF00975"/>
    </source>
</evidence>
<dbReference type="GO" id="GO:0008610">
    <property type="term" value="P:lipid biosynthetic process"/>
    <property type="evidence" value="ECO:0007669"/>
    <property type="project" value="TreeGrafter"/>
</dbReference>
<name>A0A521ABB4_9BACL</name>
<dbReference type="InterPro" id="IPR001031">
    <property type="entry name" value="Thioesterase"/>
</dbReference>
<accession>A0A521ABB4</accession>
<dbReference type="EMBL" id="FXTI01000001">
    <property type="protein sequence ID" value="SMO32097.1"/>
    <property type="molecule type" value="Genomic_DNA"/>
</dbReference>
<keyword evidence="4" id="KW-1185">Reference proteome</keyword>
<proteinExistence type="inferred from homology"/>
<dbReference type="AlphaFoldDB" id="A0A521ABB4"/>
<dbReference type="Gene3D" id="3.40.50.1820">
    <property type="entry name" value="alpha/beta hydrolase"/>
    <property type="match status" value="1"/>
</dbReference>
<dbReference type="Proteomes" id="UP000315636">
    <property type="component" value="Unassembled WGS sequence"/>
</dbReference>
<evidence type="ECO:0000313" key="4">
    <source>
        <dbReference type="Proteomes" id="UP000315636"/>
    </source>
</evidence>
<dbReference type="InterPro" id="IPR029058">
    <property type="entry name" value="AB_hydrolase_fold"/>
</dbReference>